<evidence type="ECO:0000256" key="5">
    <source>
        <dbReference type="ARBA" id="ARBA00022777"/>
    </source>
</evidence>
<dbReference type="Proteomes" id="UP000032545">
    <property type="component" value="Unassembled WGS sequence"/>
</dbReference>
<evidence type="ECO:0000259" key="9">
    <source>
        <dbReference type="PROSITE" id="PS50011"/>
    </source>
</evidence>
<dbReference type="RefSeq" id="WP_157871705.1">
    <property type="nucleotide sequence ID" value="NZ_JYFN01000007.1"/>
</dbReference>
<evidence type="ECO:0000256" key="6">
    <source>
        <dbReference type="ARBA" id="ARBA00022840"/>
    </source>
</evidence>
<evidence type="ECO:0000256" key="1">
    <source>
        <dbReference type="ARBA" id="ARBA00012513"/>
    </source>
</evidence>
<feature type="region of interest" description="Disordered" evidence="8">
    <location>
        <begin position="316"/>
        <end position="338"/>
    </location>
</feature>
<dbReference type="GO" id="GO:0004674">
    <property type="term" value="F:protein serine/threonine kinase activity"/>
    <property type="evidence" value="ECO:0007669"/>
    <property type="project" value="UniProtKB-KW"/>
</dbReference>
<dbReference type="CDD" id="cd14014">
    <property type="entry name" value="STKc_PknB_like"/>
    <property type="match status" value="1"/>
</dbReference>
<evidence type="ECO:0000313" key="11">
    <source>
        <dbReference type="Proteomes" id="UP000032545"/>
    </source>
</evidence>
<organism evidence="10 11">
    <name type="scientific">Frankia torreyi</name>
    <dbReference type="NCBI Taxonomy" id="1856"/>
    <lineage>
        <taxon>Bacteria</taxon>
        <taxon>Bacillati</taxon>
        <taxon>Actinomycetota</taxon>
        <taxon>Actinomycetes</taxon>
        <taxon>Frankiales</taxon>
        <taxon>Frankiaceae</taxon>
        <taxon>Frankia</taxon>
    </lineage>
</organism>
<evidence type="ECO:0000256" key="8">
    <source>
        <dbReference type="SAM" id="MobiDB-lite"/>
    </source>
</evidence>
<keyword evidence="5 10" id="KW-0418">Kinase</keyword>
<reference evidence="11" key="1">
    <citation type="submission" date="2015-02" db="EMBL/GenBank/DDBJ databases">
        <title>Draft Genome of Frankia sp. CpI1-S.</title>
        <authorList>
            <person name="Oshone R.T."/>
            <person name="Ngom M."/>
            <person name="Ghodhbane-Gtari F."/>
            <person name="Gtari M."/>
            <person name="Morris K."/>
            <person name="Thomas K."/>
            <person name="Sen A."/>
            <person name="Tisa L.S."/>
        </authorList>
    </citation>
    <scope>NUCLEOTIDE SEQUENCE [LARGE SCALE GENOMIC DNA]</scope>
    <source>
        <strain evidence="11">CpI1-S</strain>
    </source>
</reference>
<keyword evidence="2 10" id="KW-0723">Serine/threonine-protein kinase</keyword>
<evidence type="ECO:0000256" key="3">
    <source>
        <dbReference type="ARBA" id="ARBA00022679"/>
    </source>
</evidence>
<protein>
    <recommendedName>
        <fullName evidence="1">non-specific serine/threonine protein kinase</fullName>
        <ecNumber evidence="1">2.7.11.1</ecNumber>
    </recommendedName>
</protein>
<gene>
    <name evidence="10" type="ORF">FF36_01443</name>
</gene>
<feature type="compositionally biased region" description="Acidic residues" evidence="8">
    <location>
        <begin position="362"/>
        <end position="378"/>
    </location>
</feature>
<feature type="binding site" evidence="7">
    <location>
        <position position="44"/>
    </location>
    <ligand>
        <name>ATP</name>
        <dbReference type="ChEBI" id="CHEBI:30616"/>
    </ligand>
</feature>
<comment type="caution">
    <text evidence="10">The sequence shown here is derived from an EMBL/GenBank/DDBJ whole genome shotgun (WGS) entry which is preliminary data.</text>
</comment>
<reference evidence="10 11" key="2">
    <citation type="journal article" date="2016" name="Genome Announc.">
        <title>Permanent Draft Genome Sequences for Two Variants of Frankia sp. Strain CpI1, the First Frankia Strain Isolated from Root Nodules of Comptonia peregrina.</title>
        <authorList>
            <person name="Oshone R."/>
            <person name="Hurst S.G.IV."/>
            <person name="Abebe-Akele F."/>
            <person name="Simpson S."/>
            <person name="Morris K."/>
            <person name="Thomas W.K."/>
            <person name="Tisa L.S."/>
        </authorList>
    </citation>
    <scope>NUCLEOTIDE SEQUENCE [LARGE SCALE GENOMIC DNA]</scope>
    <source>
        <strain evidence="11">CpI1-S</strain>
    </source>
</reference>
<name>A0A0D8BLT4_9ACTN</name>
<dbReference type="InterPro" id="IPR000719">
    <property type="entry name" value="Prot_kinase_dom"/>
</dbReference>
<dbReference type="InterPro" id="IPR011009">
    <property type="entry name" value="Kinase-like_dom_sf"/>
</dbReference>
<dbReference type="PATRIC" id="fig|1502723.3.peg.5686"/>
<dbReference type="PROSITE" id="PS00108">
    <property type="entry name" value="PROTEIN_KINASE_ST"/>
    <property type="match status" value="1"/>
</dbReference>
<evidence type="ECO:0000256" key="7">
    <source>
        <dbReference type="PROSITE-ProRule" id="PRU10141"/>
    </source>
</evidence>
<feature type="region of interest" description="Disordered" evidence="8">
    <location>
        <begin position="398"/>
        <end position="446"/>
    </location>
</feature>
<keyword evidence="6 7" id="KW-0067">ATP-binding</keyword>
<dbReference type="InterPro" id="IPR008271">
    <property type="entry name" value="Ser/Thr_kinase_AS"/>
</dbReference>
<feature type="domain" description="Protein kinase" evidence="9">
    <location>
        <begin position="15"/>
        <end position="269"/>
    </location>
</feature>
<proteinExistence type="predicted"/>
<dbReference type="Gene3D" id="1.10.510.10">
    <property type="entry name" value="Transferase(Phosphotransferase) domain 1"/>
    <property type="match status" value="1"/>
</dbReference>
<dbReference type="PANTHER" id="PTHR43289:SF6">
    <property type="entry name" value="SERINE_THREONINE-PROTEIN KINASE NEKL-3"/>
    <property type="match status" value="1"/>
</dbReference>
<accession>A0A0D8BLT4</accession>
<feature type="region of interest" description="Disordered" evidence="8">
    <location>
        <begin position="359"/>
        <end position="380"/>
    </location>
</feature>
<keyword evidence="4 7" id="KW-0547">Nucleotide-binding</keyword>
<dbReference type="AlphaFoldDB" id="A0A0D8BLT4"/>
<feature type="compositionally biased region" description="Basic and acidic residues" evidence="8">
    <location>
        <begin position="402"/>
        <end position="417"/>
    </location>
</feature>
<dbReference type="PROSITE" id="PS50011">
    <property type="entry name" value="PROTEIN_KINASE_DOM"/>
    <property type="match status" value="1"/>
</dbReference>
<evidence type="ECO:0000256" key="4">
    <source>
        <dbReference type="ARBA" id="ARBA00022741"/>
    </source>
</evidence>
<dbReference type="SUPFAM" id="SSF56112">
    <property type="entry name" value="Protein kinase-like (PK-like)"/>
    <property type="match status" value="1"/>
</dbReference>
<dbReference type="InterPro" id="IPR017441">
    <property type="entry name" value="Protein_kinase_ATP_BS"/>
</dbReference>
<keyword evidence="3" id="KW-0808">Transferase</keyword>
<dbReference type="EC" id="2.7.11.1" evidence="1"/>
<sequence length="473" mass="51288">MIFDKRLIAEGLSSYDIGAPLGQGGFGFVLGARHRFLDREVAIKILGHLGGLDFSFADEARVLARLDHPNIVRVYDYIEIDHLQIIVMELLPGGTLTRRQKAGPLSEIDVYVVGIALAEALHHAHRMGVLHRDVKPSNVLFSAAGVPKLVDFGIAKILDDATFTGRPIGTPRYMAPEQLTGSRLTPATDLYGLATLLYEMLGGQVHDGGSSIAGYVRRLLAEDRPPLPPGVRRPIADVIMKALEREPAARPSSGQEFALDLARAASEVYGDDWKSRANVATVQSVDQVLPPGSPPESPENGRAAWTTVILSGGAPGVIKSPESLRSGQSSDGDLPDIHNAPTMIAGAMAVDVVRFWESALPDPDEPDEPDADEPDADEPDARDLTEAAVGARRLELAPPTDSLDRISPESAEVRMPYDVRPPSRAASLHRRLDNSPPSRMFYDARPPARSSRRRILDFLADEQPVKVIPPVRD</sequence>
<dbReference type="OrthoDB" id="3213994at2"/>
<dbReference type="SMART" id="SM00220">
    <property type="entry name" value="S_TKc"/>
    <property type="match status" value="1"/>
</dbReference>
<keyword evidence="11" id="KW-1185">Reference proteome</keyword>
<dbReference type="Gene3D" id="3.30.200.20">
    <property type="entry name" value="Phosphorylase Kinase, domain 1"/>
    <property type="match status" value="1"/>
</dbReference>
<evidence type="ECO:0000313" key="10">
    <source>
        <dbReference type="EMBL" id="KJE24367.1"/>
    </source>
</evidence>
<evidence type="ECO:0000256" key="2">
    <source>
        <dbReference type="ARBA" id="ARBA00022527"/>
    </source>
</evidence>
<dbReference type="PANTHER" id="PTHR43289">
    <property type="entry name" value="MITOGEN-ACTIVATED PROTEIN KINASE KINASE KINASE 20-RELATED"/>
    <property type="match status" value="1"/>
</dbReference>
<dbReference type="GO" id="GO:0005524">
    <property type="term" value="F:ATP binding"/>
    <property type="evidence" value="ECO:0007669"/>
    <property type="project" value="UniProtKB-UniRule"/>
</dbReference>
<dbReference type="EMBL" id="JYFN01000007">
    <property type="protein sequence ID" value="KJE24367.1"/>
    <property type="molecule type" value="Genomic_DNA"/>
</dbReference>
<dbReference type="Pfam" id="PF00069">
    <property type="entry name" value="Pkinase"/>
    <property type="match status" value="1"/>
</dbReference>
<dbReference type="PROSITE" id="PS00107">
    <property type="entry name" value="PROTEIN_KINASE_ATP"/>
    <property type="match status" value="1"/>
</dbReference>